<dbReference type="GeneID" id="5856661"/>
<dbReference type="PANTHER" id="PTHR23323:SF24">
    <property type="entry name" value="VACUOLAR PROTEIN SORTING-ASSOCIATED PROTEIN 11 HOMOLOG"/>
    <property type="match status" value="1"/>
</dbReference>
<evidence type="ECO:0000256" key="4">
    <source>
        <dbReference type="ARBA" id="ARBA00022771"/>
    </source>
</evidence>
<dbReference type="OrthoDB" id="26184at2759"/>
<evidence type="ECO:0000256" key="8">
    <source>
        <dbReference type="PROSITE-ProRule" id="PRU01006"/>
    </source>
</evidence>
<feature type="domain" description="RING-type" evidence="10">
    <location>
        <begin position="413"/>
        <end position="450"/>
    </location>
</feature>
<dbReference type="GO" id="GO:0007032">
    <property type="term" value="P:endosome organization"/>
    <property type="evidence" value="ECO:0007669"/>
    <property type="project" value="TreeGrafter"/>
</dbReference>
<dbReference type="OMA" id="THYIPNI"/>
<dbReference type="GO" id="GO:0048284">
    <property type="term" value="P:organelle fusion"/>
    <property type="evidence" value="ECO:0007669"/>
    <property type="project" value="TreeGrafter"/>
</dbReference>
<dbReference type="CDD" id="cd16688">
    <property type="entry name" value="RING-H2_Vps11"/>
    <property type="match status" value="1"/>
</dbReference>
<dbReference type="FunCoup" id="A8PRU5">
    <property type="interactions" value="203"/>
</dbReference>
<keyword evidence="9" id="KW-0175">Coiled coil</keyword>
<keyword evidence="3" id="KW-0479">Metal-binding</keyword>
<evidence type="ECO:0000256" key="7">
    <source>
        <dbReference type="PROSITE-ProRule" id="PRU00175"/>
    </source>
</evidence>
<feature type="repeat" description="CHCR" evidence="8">
    <location>
        <begin position="13"/>
        <end position="160"/>
    </location>
</feature>
<sequence>MHVGDFEGAMQQFCHTIGVISPSMVIRKFLDAQRLQFLTVYLEALHARHLANADHATLLLNCYTKLRDTDALDRFLRAPDVPLDVQVAMDVCRRAGCTEQAAYLAQTHEIHDIYLNIQLRDKLDPKAALAYLETLAPSDVMDYFPPCARLLLEAEPEATADLLVRVYADSSDSKVTLLPSMLSHFVGHERTLERFLERIRTAKRDRHELVLVHDTLIELYLKHAPDKALAILESHDDVTPYTPSSALVLCQDASYTPGLLCLYERLGMVDAIYEHWVHAHEAGDAEAPRQLLQMLEKFGTSETHLYVSTLAFFTSSSDLLEAHITDVERMLAYIETHALLSPSEVVQLLGRNSVAPMSLLTPYLMKHVHNERTELLSAQKLVASYREEAQTKQAEIAALQSLDEPRVFQHHECGLCNQPLELPAVHFMCRHSFHFRCLPEGEAARECPICADEHKTVRALRDPSMLSSLDMVLEEVHAAEDGFDVIADMFSKELTLFS</sequence>
<dbReference type="Pfam" id="PF23356">
    <property type="entry name" value="TPR_PEP5_VPS11"/>
    <property type="match status" value="1"/>
</dbReference>
<feature type="coiled-coil region" evidence="9">
    <location>
        <begin position="375"/>
        <end position="402"/>
    </location>
</feature>
<organism evidence="11 12">
    <name type="scientific">Malassezia globosa (strain ATCC MYA-4612 / CBS 7966)</name>
    <name type="common">Dandruff-associated fungus</name>
    <dbReference type="NCBI Taxonomy" id="425265"/>
    <lineage>
        <taxon>Eukaryota</taxon>
        <taxon>Fungi</taxon>
        <taxon>Dikarya</taxon>
        <taxon>Basidiomycota</taxon>
        <taxon>Ustilaginomycotina</taxon>
        <taxon>Malasseziomycetes</taxon>
        <taxon>Malasseziales</taxon>
        <taxon>Malasseziaceae</taxon>
        <taxon>Malassezia</taxon>
    </lineage>
</organism>
<dbReference type="Gene3D" id="1.25.40.10">
    <property type="entry name" value="Tetratricopeptide repeat domain"/>
    <property type="match status" value="1"/>
</dbReference>
<dbReference type="PANTHER" id="PTHR23323">
    <property type="entry name" value="VACUOLAR PROTEIN SORTING-ASSOCIATED PROTEIN"/>
    <property type="match status" value="1"/>
</dbReference>
<keyword evidence="12" id="KW-1185">Reference proteome</keyword>
<keyword evidence="6" id="KW-0472">Membrane</keyword>
<dbReference type="InterPro" id="IPR001841">
    <property type="entry name" value="Znf_RING"/>
</dbReference>
<dbReference type="Proteomes" id="UP000008837">
    <property type="component" value="Unassembled WGS sequence"/>
</dbReference>
<accession>A8PRU5</accession>
<dbReference type="PROSITE" id="PS50089">
    <property type="entry name" value="ZF_RING_2"/>
    <property type="match status" value="1"/>
</dbReference>
<dbReference type="GO" id="GO:0006904">
    <property type="term" value="P:vesicle docking involved in exocytosis"/>
    <property type="evidence" value="ECO:0007669"/>
    <property type="project" value="TreeGrafter"/>
</dbReference>
<dbReference type="SUPFAM" id="SSF57850">
    <property type="entry name" value="RING/U-box"/>
    <property type="match status" value="1"/>
</dbReference>
<dbReference type="SMART" id="SM00184">
    <property type="entry name" value="RING"/>
    <property type="match status" value="1"/>
</dbReference>
<dbReference type="InterPro" id="IPR013083">
    <property type="entry name" value="Znf_RING/FYVE/PHD"/>
</dbReference>
<dbReference type="InterPro" id="IPR000547">
    <property type="entry name" value="Clathrin_H-chain/VPS_repeat"/>
</dbReference>
<dbReference type="InParanoid" id="A8PRU5"/>
<comment type="caution">
    <text evidence="11">The sequence shown here is derived from an EMBL/GenBank/DDBJ whole genome shotgun (WGS) entry which is preliminary data.</text>
</comment>
<evidence type="ECO:0000259" key="10">
    <source>
        <dbReference type="PROSITE" id="PS50089"/>
    </source>
</evidence>
<evidence type="ECO:0000256" key="3">
    <source>
        <dbReference type="ARBA" id="ARBA00022723"/>
    </source>
</evidence>
<evidence type="ECO:0000313" key="12">
    <source>
        <dbReference type="Proteomes" id="UP000008837"/>
    </source>
</evidence>
<evidence type="ECO:0000256" key="5">
    <source>
        <dbReference type="ARBA" id="ARBA00022833"/>
    </source>
</evidence>
<dbReference type="Gene3D" id="3.30.40.10">
    <property type="entry name" value="Zinc/RING finger domain, C3HC4 (zinc finger)"/>
    <property type="match status" value="1"/>
</dbReference>
<dbReference type="STRING" id="425265.A8PRU5"/>
<comment type="subcellular location">
    <subcellularLocation>
        <location evidence="1">Endomembrane system</location>
        <topology evidence="1">Peripheral membrane protein</topology>
    </subcellularLocation>
</comment>
<dbReference type="InterPro" id="IPR057308">
    <property type="entry name" value="CHCR_PEP5_VPS11"/>
</dbReference>
<evidence type="ECO:0000256" key="6">
    <source>
        <dbReference type="ARBA" id="ARBA00023136"/>
    </source>
</evidence>
<evidence type="ECO:0000256" key="9">
    <source>
        <dbReference type="SAM" id="Coils"/>
    </source>
</evidence>
<dbReference type="GO" id="GO:0008270">
    <property type="term" value="F:zinc ion binding"/>
    <property type="evidence" value="ECO:0007669"/>
    <property type="project" value="UniProtKB-KW"/>
</dbReference>
<dbReference type="VEuPathDB" id="FungiDB:MGL_0130"/>
<dbReference type="KEGG" id="mgl:MGL_0130"/>
<evidence type="ECO:0000313" key="11">
    <source>
        <dbReference type="EMBL" id="EDP45141.1"/>
    </source>
</evidence>
<proteinExistence type="inferred from homology"/>
<comment type="similarity">
    <text evidence="2">Belongs to the VPS11 family.</text>
</comment>
<reference evidence="11 12" key="1">
    <citation type="journal article" date="2007" name="Proc. Natl. Acad. Sci. U.S.A.">
        <title>Dandruff-associated Malassezia genomes reveal convergent and divergent virulence traits shared with plant and human fungal pathogens.</title>
        <authorList>
            <person name="Xu J."/>
            <person name="Saunders C.W."/>
            <person name="Hu P."/>
            <person name="Grant R.A."/>
            <person name="Boekhout T."/>
            <person name="Kuramae E.E."/>
            <person name="Kronstad J.W."/>
            <person name="Deangelis Y.M."/>
            <person name="Reeder N.L."/>
            <person name="Johnstone K.R."/>
            <person name="Leland M."/>
            <person name="Fieno A.M."/>
            <person name="Begley W.M."/>
            <person name="Sun Y."/>
            <person name="Lacey M.P."/>
            <person name="Chaudhary T."/>
            <person name="Keough T."/>
            <person name="Chu L."/>
            <person name="Sears R."/>
            <person name="Yuan B."/>
            <person name="Dawson T.L.Jr."/>
        </authorList>
    </citation>
    <scope>NUCLEOTIDE SEQUENCE [LARGE SCALE GENOMIC DNA]</scope>
    <source>
        <strain evidence="12">ATCC MYA-4612 / CBS 7966</strain>
    </source>
</reference>
<gene>
    <name evidence="11" type="ORF">MGL_0130</name>
</gene>
<dbReference type="GO" id="GO:0006886">
    <property type="term" value="P:intracellular protein transport"/>
    <property type="evidence" value="ECO:0007669"/>
    <property type="project" value="UniProtKB-UniRule"/>
</dbReference>
<evidence type="ECO:0000256" key="2">
    <source>
        <dbReference type="ARBA" id="ARBA00007070"/>
    </source>
</evidence>
<dbReference type="RefSeq" id="XP_001732355.1">
    <property type="nucleotide sequence ID" value="XM_001732303.1"/>
</dbReference>
<dbReference type="GO" id="GO:0030897">
    <property type="term" value="C:HOPS complex"/>
    <property type="evidence" value="ECO:0007669"/>
    <property type="project" value="TreeGrafter"/>
</dbReference>
<dbReference type="PROSITE" id="PS50236">
    <property type="entry name" value="CHCR"/>
    <property type="match status" value="1"/>
</dbReference>
<dbReference type="GO" id="GO:0005768">
    <property type="term" value="C:endosome"/>
    <property type="evidence" value="ECO:0007669"/>
    <property type="project" value="TreeGrafter"/>
</dbReference>
<dbReference type="EMBL" id="AAYY01000001">
    <property type="protein sequence ID" value="EDP45141.1"/>
    <property type="molecule type" value="Genomic_DNA"/>
</dbReference>
<keyword evidence="4 7" id="KW-0863">Zinc-finger</keyword>
<evidence type="ECO:0000256" key="1">
    <source>
        <dbReference type="ARBA" id="ARBA00004184"/>
    </source>
</evidence>
<dbReference type="InterPro" id="IPR011990">
    <property type="entry name" value="TPR-like_helical_dom_sf"/>
</dbReference>
<dbReference type="AlphaFoldDB" id="A8PRU5"/>
<dbReference type="GO" id="GO:0007033">
    <property type="term" value="P:vacuole organization"/>
    <property type="evidence" value="ECO:0007669"/>
    <property type="project" value="TreeGrafter"/>
</dbReference>
<dbReference type="GO" id="GO:0030674">
    <property type="term" value="F:protein-macromolecule adaptor activity"/>
    <property type="evidence" value="ECO:0007669"/>
    <property type="project" value="TreeGrafter"/>
</dbReference>
<protein>
    <recommendedName>
        <fullName evidence="10">RING-type domain-containing protein</fullName>
    </recommendedName>
</protein>
<name>A8PRU5_MALGO</name>
<keyword evidence="5" id="KW-0862">Zinc</keyword>